<dbReference type="PANTHER" id="PTHR30273">
    <property type="entry name" value="PERIPLASMIC SIGNAL SENSOR AND SIGMA FACTOR ACTIVATOR FECR-RELATED"/>
    <property type="match status" value="1"/>
</dbReference>
<evidence type="ECO:0000259" key="2">
    <source>
        <dbReference type="Pfam" id="PF04773"/>
    </source>
</evidence>
<reference evidence="4 5" key="1">
    <citation type="submission" date="2017-02" db="EMBL/GenBank/DDBJ databases">
        <authorList>
            <person name="Peterson S.W."/>
        </authorList>
    </citation>
    <scope>NUCLEOTIDE SEQUENCE [LARGE SCALE GENOMIC DNA]</scope>
    <source>
        <strain evidence="4 5">DSM 18108</strain>
    </source>
</reference>
<sequence length="374" mass="41288">MQHLKDLIQRYLKGNASPEEVEALHEWYDSFDDSEVPLPVEPGEDRRMLEQRLLNRLKPVMQPPKVKRIPFWRYAAAAALLALVAVAGKIGWQHRYPSPQKNIMADNTAATDKPPANKKAMLTLADGSTITLDDAANGALGKQGGANIIKKEKGQLAYQAADANGAVVYNTLTVPRGGQYQLVLPDGTNVWLNSATSLRYPTSFRGAERKVILQGQAYFEIAANATQPFKVQANEMEVVVLGTRFDMMAYADEPTINATLVDGKIKVQNKILRPGQQAVLALSGHELTVRDADVNKIMAWKNGLFVFNNMDLPTILREIARWYDVEIVYQSAPGKELYGGGISRNLNLSAVLHVLEENGTNHFKTDGNKVVVLP</sequence>
<proteinExistence type="predicted"/>
<evidence type="ECO:0000256" key="1">
    <source>
        <dbReference type="SAM" id="Phobius"/>
    </source>
</evidence>
<dbReference type="EMBL" id="FUZZ01000002">
    <property type="protein sequence ID" value="SKD04887.1"/>
    <property type="molecule type" value="Genomic_DNA"/>
</dbReference>
<keyword evidence="1" id="KW-0812">Transmembrane</keyword>
<dbReference type="Pfam" id="PF04773">
    <property type="entry name" value="FecR"/>
    <property type="match status" value="1"/>
</dbReference>
<dbReference type="InterPro" id="IPR012373">
    <property type="entry name" value="Ferrdict_sens_TM"/>
</dbReference>
<dbReference type="AlphaFoldDB" id="A0A1T5NWZ2"/>
<organism evidence="4 5">
    <name type="scientific">Chitinophaga ginsengisegetis</name>
    <dbReference type="NCBI Taxonomy" id="393003"/>
    <lineage>
        <taxon>Bacteria</taxon>
        <taxon>Pseudomonadati</taxon>
        <taxon>Bacteroidota</taxon>
        <taxon>Chitinophagia</taxon>
        <taxon>Chitinophagales</taxon>
        <taxon>Chitinophagaceae</taxon>
        <taxon>Chitinophaga</taxon>
    </lineage>
</organism>
<name>A0A1T5NWZ2_9BACT</name>
<keyword evidence="1" id="KW-0472">Membrane</keyword>
<evidence type="ECO:0000313" key="4">
    <source>
        <dbReference type="EMBL" id="SKD04887.1"/>
    </source>
</evidence>
<feature type="domain" description="Protein FecR C-terminal" evidence="3">
    <location>
        <begin position="305"/>
        <end position="372"/>
    </location>
</feature>
<dbReference type="RefSeq" id="WP_079470261.1">
    <property type="nucleotide sequence ID" value="NZ_FUZZ01000002.1"/>
</dbReference>
<feature type="transmembrane region" description="Helical" evidence="1">
    <location>
        <begin position="71"/>
        <end position="92"/>
    </location>
</feature>
<evidence type="ECO:0000259" key="3">
    <source>
        <dbReference type="Pfam" id="PF16344"/>
    </source>
</evidence>
<dbReference type="Pfam" id="PF16344">
    <property type="entry name" value="FecR_C"/>
    <property type="match status" value="1"/>
</dbReference>
<dbReference type="PANTHER" id="PTHR30273:SF2">
    <property type="entry name" value="PROTEIN FECR"/>
    <property type="match status" value="1"/>
</dbReference>
<keyword evidence="5" id="KW-1185">Reference proteome</keyword>
<keyword evidence="1" id="KW-1133">Transmembrane helix</keyword>
<dbReference type="Gene3D" id="2.60.120.1440">
    <property type="match status" value="1"/>
</dbReference>
<dbReference type="Gene3D" id="3.55.50.30">
    <property type="match status" value="1"/>
</dbReference>
<accession>A0A1T5NWZ2</accession>
<dbReference type="STRING" id="393003.SAMN05660461_2960"/>
<dbReference type="PIRSF" id="PIRSF018266">
    <property type="entry name" value="FecR"/>
    <property type="match status" value="1"/>
</dbReference>
<dbReference type="InterPro" id="IPR032508">
    <property type="entry name" value="FecR_C"/>
</dbReference>
<dbReference type="InterPro" id="IPR006860">
    <property type="entry name" value="FecR"/>
</dbReference>
<dbReference type="GO" id="GO:0016989">
    <property type="term" value="F:sigma factor antagonist activity"/>
    <property type="evidence" value="ECO:0007669"/>
    <property type="project" value="TreeGrafter"/>
</dbReference>
<protein>
    <submittedName>
        <fullName evidence="4">FecR family protein</fullName>
    </submittedName>
</protein>
<dbReference type="Proteomes" id="UP000190166">
    <property type="component" value="Unassembled WGS sequence"/>
</dbReference>
<evidence type="ECO:0000313" key="5">
    <source>
        <dbReference type="Proteomes" id="UP000190166"/>
    </source>
</evidence>
<feature type="domain" description="FecR protein" evidence="2">
    <location>
        <begin position="171"/>
        <end position="266"/>
    </location>
</feature>
<gene>
    <name evidence="4" type="ORF">SAMN05660461_2960</name>
</gene>